<organism evidence="1 2">
    <name type="scientific">Paraburkholderia unamae</name>
    <dbReference type="NCBI Taxonomy" id="219649"/>
    <lineage>
        <taxon>Bacteria</taxon>
        <taxon>Pseudomonadati</taxon>
        <taxon>Pseudomonadota</taxon>
        <taxon>Betaproteobacteria</taxon>
        <taxon>Burkholderiales</taxon>
        <taxon>Burkholderiaceae</taxon>
        <taxon>Paraburkholderia</taxon>
    </lineage>
</organism>
<dbReference type="Pfam" id="PF13433">
    <property type="entry name" value="Peripla_BP_5"/>
    <property type="match status" value="1"/>
</dbReference>
<gene>
    <name evidence="1" type="ORF">C7402_110125</name>
</gene>
<dbReference type="SUPFAM" id="SSF53822">
    <property type="entry name" value="Periplasmic binding protein-like I"/>
    <property type="match status" value="1"/>
</dbReference>
<dbReference type="InterPro" id="IPR028082">
    <property type="entry name" value="Peripla_BP_I"/>
</dbReference>
<reference evidence="1 2" key="1">
    <citation type="submission" date="2018-05" db="EMBL/GenBank/DDBJ databases">
        <title>Genomic Encyclopedia of Type Strains, Phase IV (KMG-V): Genome sequencing to study the core and pangenomes of soil and plant-associated prokaryotes.</title>
        <authorList>
            <person name="Whitman W."/>
        </authorList>
    </citation>
    <scope>NUCLEOTIDE SEQUENCE [LARGE SCALE GENOMIC DNA]</scope>
    <source>
        <strain evidence="1 2">SCZa-39</strain>
    </source>
</reference>
<proteinExistence type="predicted"/>
<dbReference type="CDD" id="cd06357">
    <property type="entry name" value="PBP1_AmiC"/>
    <property type="match status" value="1"/>
</dbReference>
<name>A0ABX5KJB6_9BURK</name>
<dbReference type="InterPro" id="IPR039570">
    <property type="entry name" value="AmiC_PBP1"/>
</dbReference>
<evidence type="ECO:0000313" key="2">
    <source>
        <dbReference type="Proteomes" id="UP000245712"/>
    </source>
</evidence>
<protein>
    <submittedName>
        <fullName evidence="1">Amino acid/amide ABC transporter substrate-binding protein (HAAT family)</fullName>
    </submittedName>
</protein>
<dbReference type="Proteomes" id="UP000245712">
    <property type="component" value="Unassembled WGS sequence"/>
</dbReference>
<evidence type="ECO:0000313" key="1">
    <source>
        <dbReference type="EMBL" id="PVX81721.1"/>
    </source>
</evidence>
<dbReference type="PANTHER" id="PTHR47628:SF1">
    <property type="entry name" value="ALIPHATIC AMIDASE EXPRESSION-REGULATING PROTEIN"/>
    <property type="match status" value="1"/>
</dbReference>
<dbReference type="EMBL" id="QEOB01000010">
    <property type="protein sequence ID" value="PVX81721.1"/>
    <property type="molecule type" value="Genomic_DNA"/>
</dbReference>
<dbReference type="RefSeq" id="WP_112171711.1">
    <property type="nucleotide sequence ID" value="NZ_CAJZAT010000186.1"/>
</dbReference>
<sequence>MASAKHEPVKIGVLYSTSGVTGLIESSQQSATLFAADEINRAGGVNGREIQLYVRDPGSVAANYAAMAEELIVEQGVRLIVGCYMSSGRKLVIPVVERHNALLFYPTLYEGFEYSRNVFCTGTLPNQTCVPLADYMLENFGSRVFMIGSDYIYPYETNRIMKDFVFERGGETVEETYVPLDAPEEHYRAIAARIAALAPDFVFSTVVGVGVERLYRSFARSGLDPSRTPIASVTTSEAEIAAMGAHLGEGHFASASYFQSIDSPANRACIANYARFMGGDVVTNMCWEAAYFQMHVLANAMRKTNSDNPVALLRAIPGMEYDAPQGRVRIDDENHHTWLHTRIGRTDRTGQFDIVSASPERVRADPFVIAHTPADGASTGPGYGIAAGGWS</sequence>
<keyword evidence="2" id="KW-1185">Reference proteome</keyword>
<comment type="caution">
    <text evidence="1">The sequence shown here is derived from an EMBL/GenBank/DDBJ whole genome shotgun (WGS) entry which is preliminary data.</text>
</comment>
<accession>A0ABX5KJB6</accession>
<dbReference type="Gene3D" id="3.40.50.2300">
    <property type="match status" value="2"/>
</dbReference>
<dbReference type="PANTHER" id="PTHR47628">
    <property type="match status" value="1"/>
</dbReference>